<protein>
    <submittedName>
        <fullName evidence="1">Uncharacterized protein</fullName>
    </submittedName>
</protein>
<accession>A0A8S5TKU8</accession>
<dbReference type="EMBL" id="BK032843">
    <property type="protein sequence ID" value="DAF63752.1"/>
    <property type="molecule type" value="Genomic_DNA"/>
</dbReference>
<evidence type="ECO:0000313" key="1">
    <source>
        <dbReference type="EMBL" id="DAF63752.1"/>
    </source>
</evidence>
<proteinExistence type="predicted"/>
<name>A0A8S5TKU8_9CAUD</name>
<organism evidence="1">
    <name type="scientific">Podoviridae sp. ctz6O13</name>
    <dbReference type="NCBI Taxonomy" id="2827757"/>
    <lineage>
        <taxon>Viruses</taxon>
        <taxon>Duplodnaviria</taxon>
        <taxon>Heunggongvirae</taxon>
        <taxon>Uroviricota</taxon>
        <taxon>Caudoviricetes</taxon>
    </lineage>
</organism>
<reference evidence="1" key="1">
    <citation type="journal article" date="2021" name="Proc. Natl. Acad. Sci. U.S.A.">
        <title>A Catalog of Tens of Thousands of Viruses from Human Metagenomes Reveals Hidden Associations with Chronic Diseases.</title>
        <authorList>
            <person name="Tisza M.J."/>
            <person name="Buck C.B."/>
        </authorList>
    </citation>
    <scope>NUCLEOTIDE SEQUENCE</scope>
    <source>
        <strain evidence="1">Ctz6O13</strain>
    </source>
</reference>
<sequence length="214" mass="24161">MEARNITVVNSRTQTRTDFTSEAETLGELKEDMVKNGIDYADMAFYEGISKTTFEGDESILPSNLPWKGNRTNNLVIRLTERQNKIKNGMVTNRNEAYKYIKDNNLQETVAKKFGDNFTRCKTIQLVDFCNKHSQPVVKKKAACRATSKDIPTKNPIVQTKKCRKVTCGDKLTNLLVAKGYISAKEVETGKPDVVTSVNLSEKDIKDLFSHLDD</sequence>